<evidence type="ECO:0000313" key="3">
    <source>
        <dbReference type="EMBL" id="MBJ7600664.1"/>
    </source>
</evidence>
<dbReference type="PANTHER" id="PTHR43802">
    <property type="entry name" value="ENOYL-COA HYDRATASE"/>
    <property type="match status" value="1"/>
</dbReference>
<comment type="caution">
    <text evidence="3">The sequence shown here is derived from an EMBL/GenBank/DDBJ whole genome shotgun (WGS) entry which is preliminary data.</text>
</comment>
<dbReference type="InterPro" id="IPR018376">
    <property type="entry name" value="Enoyl-CoA_hyd/isom_CS"/>
</dbReference>
<sequence>MSQGGESAAGYRFLIYDRPEDGIARITLNRPQVLNAVNVGLLEEIYAAAGAAAEDAEVAVLIYRGAGRAFCVGRDFKESGELQTRDPEGWMSWRRRYKDFGPQTWLHPKATIAQVHGYALGGGQNLAISCDITLASEETRFGYPEARFGTLAGSRHLWNDLIGPKKTKEYLFTGRQFDALEALRIGLVNQVFPSDQLEDAVLSMARDIVAIERRHPGYVRSNKFEVNRRHPDILVHSSVNPEVAAAIGYETDFIAHTRAAQEGFFREVAEKGVEAGVKNLNKEFSG</sequence>
<accession>A0A934NBA8</accession>
<evidence type="ECO:0000256" key="1">
    <source>
        <dbReference type="ARBA" id="ARBA00005254"/>
    </source>
</evidence>
<dbReference type="PROSITE" id="PS00166">
    <property type="entry name" value="ENOYL_COA_HYDRATASE"/>
    <property type="match status" value="1"/>
</dbReference>
<dbReference type="Proteomes" id="UP000612893">
    <property type="component" value="Unassembled WGS sequence"/>
</dbReference>
<comment type="similarity">
    <text evidence="1 2">Belongs to the enoyl-CoA hydratase/isomerase family.</text>
</comment>
<proteinExistence type="inferred from homology"/>
<dbReference type="CDD" id="cd06558">
    <property type="entry name" value="crotonase-like"/>
    <property type="match status" value="1"/>
</dbReference>
<reference evidence="3" key="1">
    <citation type="submission" date="2020-10" db="EMBL/GenBank/DDBJ databases">
        <title>Ca. Dormibacterota MAGs.</title>
        <authorList>
            <person name="Montgomery K."/>
        </authorList>
    </citation>
    <scope>NUCLEOTIDE SEQUENCE [LARGE SCALE GENOMIC DNA]</scope>
    <source>
        <strain evidence="3">SC8812_S17_10</strain>
    </source>
</reference>
<dbReference type="PANTHER" id="PTHR43802:SF1">
    <property type="entry name" value="IP11341P-RELATED"/>
    <property type="match status" value="1"/>
</dbReference>
<organism evidence="3 4">
    <name type="scientific">Candidatus Nephthysia bennettiae</name>
    <dbReference type="NCBI Taxonomy" id="3127016"/>
    <lineage>
        <taxon>Bacteria</taxon>
        <taxon>Bacillati</taxon>
        <taxon>Candidatus Dormiibacterota</taxon>
        <taxon>Candidatus Dormibacteria</taxon>
        <taxon>Candidatus Dormibacterales</taxon>
        <taxon>Candidatus Dormibacteraceae</taxon>
        <taxon>Candidatus Nephthysia</taxon>
    </lineage>
</organism>
<dbReference type="SUPFAM" id="SSF52096">
    <property type="entry name" value="ClpP/crotonase"/>
    <property type="match status" value="1"/>
</dbReference>
<dbReference type="Pfam" id="PF00378">
    <property type="entry name" value="ECH_1"/>
    <property type="match status" value="1"/>
</dbReference>
<dbReference type="InterPro" id="IPR029045">
    <property type="entry name" value="ClpP/crotonase-like_dom_sf"/>
</dbReference>
<evidence type="ECO:0000313" key="4">
    <source>
        <dbReference type="Proteomes" id="UP000612893"/>
    </source>
</evidence>
<dbReference type="GO" id="GO:0003824">
    <property type="term" value="F:catalytic activity"/>
    <property type="evidence" value="ECO:0007669"/>
    <property type="project" value="UniProtKB-ARBA"/>
</dbReference>
<keyword evidence="4" id="KW-1185">Reference proteome</keyword>
<name>A0A934NBA8_9BACT</name>
<dbReference type="Gene3D" id="3.90.226.10">
    <property type="entry name" value="2-enoyl-CoA Hydratase, Chain A, domain 1"/>
    <property type="match status" value="1"/>
</dbReference>
<gene>
    <name evidence="3" type="ORF">JF922_21670</name>
</gene>
<dbReference type="AlphaFoldDB" id="A0A934NBA8"/>
<evidence type="ECO:0000256" key="2">
    <source>
        <dbReference type="RuleBase" id="RU003707"/>
    </source>
</evidence>
<dbReference type="RefSeq" id="WP_338204592.1">
    <property type="nucleotide sequence ID" value="NZ_JAEKNR010000216.1"/>
</dbReference>
<protein>
    <submittedName>
        <fullName evidence="3">Enoyl-CoA hydratase/isomerase family protein</fullName>
    </submittedName>
</protein>
<dbReference type="EMBL" id="JAEKNR010000216">
    <property type="protein sequence ID" value="MBJ7600664.1"/>
    <property type="molecule type" value="Genomic_DNA"/>
</dbReference>
<dbReference type="InterPro" id="IPR001753">
    <property type="entry name" value="Enoyl-CoA_hydra/iso"/>
</dbReference>